<dbReference type="PANTHER" id="PTHR33048:SF96">
    <property type="entry name" value="INTEGRAL MEMBRANE PROTEIN"/>
    <property type="match status" value="1"/>
</dbReference>
<sequence>MAEDRGPQAAAVAILFLVTSWLAVLLRVYVRGVMTKSFGIDDALAVVTLFLFTFYCAFVLDGVHYGTGQHIADLSLSNFIIGMKAWWIAELGYVSCTTVLKISIGFFFLRVCVKRFQRIIIWVVVSIVTAYSIYYFFIVIFQCRPVSFFWNRFDGHHEGKCVSSSMVAGSTYAHSALSVWADWTLALLPVSLVWGLDMNPRTKISVALILALGALGSTATVIRIPYIHQLTQTMDFLYANVDVSIWSTVEPGMGLTASSMATLRPLFKSFLARSRLIGSSNKRASSRIWPPPNQPARDGYIRSGSKNGNGDVERLGLSHLRYDPPQGVGNSTIIHSLNDPRTSAEDRKKEQEQNETTEETAFEAGDNSKRYKRFGSGSSKILKGAANPGVWDHTESYAATDSSSENSVVPGGLGIRKTTLVTTTITK</sequence>
<name>A0A0C3HU76_OIDMZ</name>
<evidence type="ECO:0000256" key="5">
    <source>
        <dbReference type="ARBA" id="ARBA00038359"/>
    </source>
</evidence>
<feature type="domain" description="Rhodopsin" evidence="8">
    <location>
        <begin position="26"/>
        <end position="268"/>
    </location>
</feature>
<organism evidence="9 10">
    <name type="scientific">Oidiodendron maius (strain Zn)</name>
    <dbReference type="NCBI Taxonomy" id="913774"/>
    <lineage>
        <taxon>Eukaryota</taxon>
        <taxon>Fungi</taxon>
        <taxon>Dikarya</taxon>
        <taxon>Ascomycota</taxon>
        <taxon>Pezizomycotina</taxon>
        <taxon>Leotiomycetes</taxon>
        <taxon>Leotiomycetes incertae sedis</taxon>
        <taxon>Myxotrichaceae</taxon>
        <taxon>Oidiodendron</taxon>
    </lineage>
</organism>
<dbReference type="HOGENOM" id="CLU_028200_3_4_1"/>
<dbReference type="InParanoid" id="A0A0C3HU76"/>
<evidence type="ECO:0000256" key="7">
    <source>
        <dbReference type="SAM" id="Phobius"/>
    </source>
</evidence>
<feature type="compositionally biased region" description="Polar residues" evidence="6">
    <location>
        <begin position="328"/>
        <end position="341"/>
    </location>
</feature>
<feature type="compositionally biased region" description="Basic and acidic residues" evidence="6">
    <location>
        <begin position="311"/>
        <end position="322"/>
    </location>
</feature>
<keyword evidence="10" id="KW-1185">Reference proteome</keyword>
<keyword evidence="3 7" id="KW-1133">Transmembrane helix</keyword>
<dbReference type="InterPro" id="IPR049326">
    <property type="entry name" value="Rhodopsin_dom_fungi"/>
</dbReference>
<reference evidence="9 10" key="1">
    <citation type="submission" date="2014-04" db="EMBL/GenBank/DDBJ databases">
        <authorList>
            <consortium name="DOE Joint Genome Institute"/>
            <person name="Kuo A."/>
            <person name="Martino E."/>
            <person name="Perotto S."/>
            <person name="Kohler A."/>
            <person name="Nagy L.G."/>
            <person name="Floudas D."/>
            <person name="Copeland A."/>
            <person name="Barry K.W."/>
            <person name="Cichocki N."/>
            <person name="Veneault-Fourrey C."/>
            <person name="LaButti K."/>
            <person name="Lindquist E.A."/>
            <person name="Lipzen A."/>
            <person name="Lundell T."/>
            <person name="Morin E."/>
            <person name="Murat C."/>
            <person name="Sun H."/>
            <person name="Tunlid A."/>
            <person name="Henrissat B."/>
            <person name="Grigoriev I.V."/>
            <person name="Hibbett D.S."/>
            <person name="Martin F."/>
            <person name="Nordberg H.P."/>
            <person name="Cantor M.N."/>
            <person name="Hua S.X."/>
        </authorList>
    </citation>
    <scope>NUCLEOTIDE SEQUENCE [LARGE SCALE GENOMIC DNA]</scope>
    <source>
        <strain evidence="9 10">Zn</strain>
    </source>
</reference>
<dbReference type="GO" id="GO:0016020">
    <property type="term" value="C:membrane"/>
    <property type="evidence" value="ECO:0007669"/>
    <property type="project" value="UniProtKB-SubCell"/>
</dbReference>
<evidence type="ECO:0000313" key="10">
    <source>
        <dbReference type="Proteomes" id="UP000054321"/>
    </source>
</evidence>
<gene>
    <name evidence="9" type="ORF">OIDMADRAFT_154289</name>
</gene>
<dbReference type="Proteomes" id="UP000054321">
    <property type="component" value="Unassembled WGS sequence"/>
</dbReference>
<accession>A0A0C3HU76</accession>
<keyword evidence="2 7" id="KW-0812">Transmembrane</keyword>
<protein>
    <recommendedName>
        <fullName evidence="8">Rhodopsin domain-containing protein</fullName>
    </recommendedName>
</protein>
<comment type="subcellular location">
    <subcellularLocation>
        <location evidence="1">Membrane</location>
        <topology evidence="1">Multi-pass membrane protein</topology>
    </subcellularLocation>
</comment>
<dbReference type="PANTHER" id="PTHR33048">
    <property type="entry name" value="PTH11-LIKE INTEGRAL MEMBRANE PROTEIN (AFU_ORTHOLOGUE AFUA_5G11245)"/>
    <property type="match status" value="1"/>
</dbReference>
<dbReference type="STRING" id="913774.A0A0C3HU76"/>
<reference evidence="10" key="2">
    <citation type="submission" date="2015-01" db="EMBL/GenBank/DDBJ databases">
        <title>Evolutionary Origins and Diversification of the Mycorrhizal Mutualists.</title>
        <authorList>
            <consortium name="DOE Joint Genome Institute"/>
            <consortium name="Mycorrhizal Genomics Consortium"/>
            <person name="Kohler A."/>
            <person name="Kuo A."/>
            <person name="Nagy L.G."/>
            <person name="Floudas D."/>
            <person name="Copeland A."/>
            <person name="Barry K.W."/>
            <person name="Cichocki N."/>
            <person name="Veneault-Fourrey C."/>
            <person name="LaButti K."/>
            <person name="Lindquist E.A."/>
            <person name="Lipzen A."/>
            <person name="Lundell T."/>
            <person name="Morin E."/>
            <person name="Murat C."/>
            <person name="Riley R."/>
            <person name="Ohm R."/>
            <person name="Sun H."/>
            <person name="Tunlid A."/>
            <person name="Henrissat B."/>
            <person name="Grigoriev I.V."/>
            <person name="Hibbett D.S."/>
            <person name="Martin F."/>
        </authorList>
    </citation>
    <scope>NUCLEOTIDE SEQUENCE [LARGE SCALE GENOMIC DNA]</scope>
    <source>
        <strain evidence="10">Zn</strain>
    </source>
</reference>
<feature type="transmembrane region" description="Helical" evidence="7">
    <location>
        <begin position="6"/>
        <end position="30"/>
    </location>
</feature>
<evidence type="ECO:0000259" key="8">
    <source>
        <dbReference type="Pfam" id="PF20684"/>
    </source>
</evidence>
<keyword evidence="4 7" id="KW-0472">Membrane</keyword>
<feature type="transmembrane region" description="Helical" evidence="7">
    <location>
        <begin position="206"/>
        <end position="226"/>
    </location>
</feature>
<comment type="similarity">
    <text evidence="5">Belongs to the SAT4 family.</text>
</comment>
<evidence type="ECO:0000256" key="1">
    <source>
        <dbReference type="ARBA" id="ARBA00004141"/>
    </source>
</evidence>
<feature type="transmembrane region" description="Helical" evidence="7">
    <location>
        <begin position="42"/>
        <end position="65"/>
    </location>
</feature>
<feature type="transmembrane region" description="Helical" evidence="7">
    <location>
        <begin position="120"/>
        <end position="141"/>
    </location>
</feature>
<feature type="compositionally biased region" description="Basic and acidic residues" evidence="6">
    <location>
        <begin position="342"/>
        <end position="352"/>
    </location>
</feature>
<evidence type="ECO:0000256" key="4">
    <source>
        <dbReference type="ARBA" id="ARBA00023136"/>
    </source>
</evidence>
<proteinExistence type="inferred from homology"/>
<evidence type="ECO:0000256" key="6">
    <source>
        <dbReference type="SAM" id="MobiDB-lite"/>
    </source>
</evidence>
<dbReference type="Pfam" id="PF20684">
    <property type="entry name" value="Fung_rhodopsin"/>
    <property type="match status" value="1"/>
</dbReference>
<dbReference type="EMBL" id="KN832871">
    <property type="protein sequence ID" value="KIN05797.1"/>
    <property type="molecule type" value="Genomic_DNA"/>
</dbReference>
<feature type="transmembrane region" description="Helical" evidence="7">
    <location>
        <begin position="172"/>
        <end position="194"/>
    </location>
</feature>
<dbReference type="AlphaFoldDB" id="A0A0C3HU76"/>
<feature type="transmembrane region" description="Helical" evidence="7">
    <location>
        <begin position="85"/>
        <end position="108"/>
    </location>
</feature>
<evidence type="ECO:0000313" key="9">
    <source>
        <dbReference type="EMBL" id="KIN05797.1"/>
    </source>
</evidence>
<dbReference type="InterPro" id="IPR052337">
    <property type="entry name" value="SAT4-like"/>
</dbReference>
<dbReference type="OrthoDB" id="3936451at2759"/>
<evidence type="ECO:0000256" key="3">
    <source>
        <dbReference type="ARBA" id="ARBA00022989"/>
    </source>
</evidence>
<evidence type="ECO:0000256" key="2">
    <source>
        <dbReference type="ARBA" id="ARBA00022692"/>
    </source>
</evidence>
<feature type="region of interest" description="Disordered" evidence="6">
    <location>
        <begin position="282"/>
        <end position="363"/>
    </location>
</feature>